<reference evidence="3" key="1">
    <citation type="submission" date="2013-07" db="EMBL/GenBank/DDBJ databases">
        <title>The Genome Sequence of Cryptococcus pinus CBS10737.</title>
        <authorList>
            <consortium name="The Broad Institute Genome Sequencing Platform"/>
            <person name="Cuomo C."/>
            <person name="Litvintseva A."/>
            <person name="Chen Y."/>
            <person name="Heitman J."/>
            <person name="Sun S."/>
            <person name="Springer D."/>
            <person name="Dromer F."/>
            <person name="Young S.K."/>
            <person name="Zeng Q."/>
            <person name="Gargeya S."/>
            <person name="Fitzgerald M."/>
            <person name="Abouelleil A."/>
            <person name="Alvarado L."/>
            <person name="Berlin A.M."/>
            <person name="Chapman S.B."/>
            <person name="Dewar J."/>
            <person name="Goldberg J."/>
            <person name="Griggs A."/>
            <person name="Gujja S."/>
            <person name="Hansen M."/>
            <person name="Howarth C."/>
            <person name="Imamovic A."/>
            <person name="Larimer J."/>
            <person name="McCowan C."/>
            <person name="Murphy C."/>
            <person name="Pearson M."/>
            <person name="Priest M."/>
            <person name="Roberts A."/>
            <person name="Saif S."/>
            <person name="Shea T."/>
            <person name="Sykes S."/>
            <person name="Wortman J."/>
            <person name="Nusbaum C."/>
            <person name="Birren B."/>
        </authorList>
    </citation>
    <scope>NUCLEOTIDE SEQUENCE [LARGE SCALE GENOMIC DNA]</scope>
    <source>
        <strain evidence="3">CBS 10737</strain>
    </source>
</reference>
<gene>
    <name evidence="3" type="ORF">I206_06567</name>
    <name evidence="4" type="ORF">I206_101461</name>
</gene>
<reference evidence="4" key="4">
    <citation type="submission" date="2024-02" db="EMBL/GenBank/DDBJ databases">
        <title>Comparative genomics of Cryptococcus and Kwoniella reveals pathogenesis evolution and contrasting modes of karyotype evolution via chromosome fusion or intercentromeric recombination.</title>
        <authorList>
            <person name="Coelho M.A."/>
            <person name="David-Palma M."/>
            <person name="Shea T."/>
            <person name="Bowers K."/>
            <person name="McGinley-Smith S."/>
            <person name="Mohammad A.W."/>
            <person name="Gnirke A."/>
            <person name="Yurkov A.M."/>
            <person name="Nowrousian M."/>
            <person name="Sun S."/>
            <person name="Cuomo C.A."/>
            <person name="Heitman J."/>
        </authorList>
    </citation>
    <scope>NUCLEOTIDE SEQUENCE</scope>
    <source>
        <strain evidence="4">CBS 10737</strain>
    </source>
</reference>
<dbReference type="RefSeq" id="XP_019008881.1">
    <property type="nucleotide sequence ID" value="XM_019158268.1"/>
</dbReference>
<feature type="region of interest" description="Disordered" evidence="2">
    <location>
        <begin position="276"/>
        <end position="364"/>
    </location>
</feature>
<feature type="compositionally biased region" description="Polar residues" evidence="2">
    <location>
        <begin position="285"/>
        <end position="294"/>
    </location>
</feature>
<evidence type="ECO:0000313" key="3">
    <source>
        <dbReference type="EMBL" id="OCF47662.1"/>
    </source>
</evidence>
<keyword evidence="1" id="KW-0175">Coiled coil</keyword>
<name>A0A1B9HWL1_9TREE</name>
<evidence type="ECO:0000256" key="2">
    <source>
        <dbReference type="SAM" id="MobiDB-lite"/>
    </source>
</evidence>
<feature type="region of interest" description="Disordered" evidence="2">
    <location>
        <begin position="1"/>
        <end position="39"/>
    </location>
</feature>
<feature type="compositionally biased region" description="Polar residues" evidence="2">
    <location>
        <begin position="86"/>
        <end position="97"/>
    </location>
</feature>
<feature type="compositionally biased region" description="Low complexity" evidence="2">
    <location>
        <begin position="467"/>
        <end position="482"/>
    </location>
</feature>
<dbReference type="OrthoDB" id="2565156at2759"/>
<dbReference type="GeneID" id="30174936"/>
<feature type="region of interest" description="Disordered" evidence="2">
    <location>
        <begin position="421"/>
        <end position="486"/>
    </location>
</feature>
<dbReference type="AlphaFoldDB" id="A0A1B9HWL1"/>
<sequence>MPPSTNPRESPPHLNNSNEENNTNNTNTESNVVRSNATAQENTRALLRSLEELRDSLSSRVEELGNAVERLRDQAGVLERALEGEVSTQRNEITNQRNVRDPTRSRQRARDIVNAFENRPNPSTLPITSNSPTPRTPTAENAIMDLSRIITTEEISTLLDRASISTPLQARNPDPASNALWISRAENIENRIRRLSETARELRSRATEANDLSASGASAGGGGDLLRGVLNRARETREYQSGLVDRLRIAQDAARIETGRVNSRTTRSALPAIPRTPDIIHSAPMSRNRSSQASRGIIPSTRSRRRGLPPTNILQVGRQPAPQIVRSNPVSPASTIRPSLEETCSDIPNQDLSERPDEQPVNDDPLGLALDNAFAPAAIPSPNAHADRQITPTFDSLNQPTRPRLSNTNLMDMARSIVEGISNPLPTLPPPVSRRRSDHANPRERDSDSALTFRGRRVVASMGENANASTRPRRSNTNNNSTEWDENDVLRTWPFLRQFLQSPDPPAPGIRQRESPMEETVRLIQQDRERENRDLELNEWTNNRNSNGIPVDQTRRRRTDDYNSALNRINRNSNNINDNDEEEEEDDDDEEGGEAHTVFVIDLTTDPPTRQSLPRFIFPQRRTTAERTRIRQDRQVANELIEQSRNDLENLDLLPNHNLDGGVIGPSITNGQRRRRERRRLSQIIGNSRGNRLNLDVEIGLEVNPSNAITPTQGISMADIESGMEGVMRSLILSDDDSTEEVSSSIGDMLSTDEEWTASAVVIEGEGEGENRAQDRNNRFSRQVGIHQQQSSLTTDQRVAPKENFNSNLHLWPTHYTLAGM</sequence>
<dbReference type="KEGG" id="kpin:30174936"/>
<protein>
    <submittedName>
        <fullName evidence="3">Uncharacterized protein</fullName>
    </submittedName>
</protein>
<keyword evidence="5" id="KW-1185">Reference proteome</keyword>
<dbReference type="EMBL" id="CP144520">
    <property type="protein sequence ID" value="WWC67552.1"/>
    <property type="molecule type" value="Genomic_DNA"/>
</dbReference>
<feature type="coiled-coil region" evidence="1">
    <location>
        <begin position="185"/>
        <end position="212"/>
    </location>
</feature>
<feature type="compositionally biased region" description="Basic and acidic residues" evidence="2">
    <location>
        <begin position="98"/>
        <end position="111"/>
    </location>
</feature>
<feature type="compositionally biased region" description="Low complexity" evidence="2">
    <location>
        <begin position="15"/>
        <end position="31"/>
    </location>
</feature>
<feature type="compositionally biased region" description="Polar residues" evidence="2">
    <location>
        <begin position="120"/>
        <end position="139"/>
    </location>
</feature>
<dbReference type="Proteomes" id="UP000094020">
    <property type="component" value="Chromosome 2"/>
</dbReference>
<evidence type="ECO:0000256" key="1">
    <source>
        <dbReference type="SAM" id="Coils"/>
    </source>
</evidence>
<feature type="compositionally biased region" description="Polar residues" evidence="2">
    <location>
        <begin position="325"/>
        <end position="337"/>
    </location>
</feature>
<feature type="compositionally biased region" description="Low complexity" evidence="2">
    <location>
        <begin position="567"/>
        <end position="577"/>
    </location>
</feature>
<reference evidence="3" key="3">
    <citation type="submission" date="2016-07" db="EMBL/GenBank/DDBJ databases">
        <title>Evolution of pathogenesis and genome organization in the Tremellales.</title>
        <authorList>
            <person name="Cuomo C."/>
            <person name="Litvintseva A."/>
            <person name="Heitman J."/>
            <person name="Chen Y."/>
            <person name="Sun S."/>
            <person name="Springer D."/>
            <person name="Dromer F."/>
            <person name="Young S."/>
            <person name="Zeng Q."/>
            <person name="Chapman S."/>
            <person name="Gujja S."/>
            <person name="Saif S."/>
            <person name="Birren B."/>
        </authorList>
    </citation>
    <scope>NUCLEOTIDE SEQUENCE</scope>
    <source>
        <strain evidence="3">CBS 10737</strain>
    </source>
</reference>
<feature type="compositionally biased region" description="Acidic residues" evidence="2">
    <location>
        <begin position="578"/>
        <end position="592"/>
    </location>
</feature>
<dbReference type="EMBL" id="KV700116">
    <property type="protein sequence ID" value="OCF47662.1"/>
    <property type="molecule type" value="Genomic_DNA"/>
</dbReference>
<feature type="region of interest" description="Disordered" evidence="2">
    <location>
        <begin position="564"/>
        <end position="592"/>
    </location>
</feature>
<reference evidence="4" key="2">
    <citation type="submission" date="2013-07" db="EMBL/GenBank/DDBJ databases">
        <authorList>
            <consortium name="The Broad Institute Genome Sequencing Platform"/>
            <person name="Cuomo C."/>
            <person name="Litvintseva A."/>
            <person name="Chen Y."/>
            <person name="Heitman J."/>
            <person name="Sun S."/>
            <person name="Springer D."/>
            <person name="Dromer F."/>
            <person name="Young S.K."/>
            <person name="Zeng Q."/>
            <person name="Gargeya S."/>
            <person name="Fitzgerald M."/>
            <person name="Abouelleil A."/>
            <person name="Alvarado L."/>
            <person name="Berlin A.M."/>
            <person name="Chapman S.B."/>
            <person name="Dewar J."/>
            <person name="Goldberg J."/>
            <person name="Griggs A."/>
            <person name="Gujja S."/>
            <person name="Hansen M."/>
            <person name="Howarth C."/>
            <person name="Imamovic A."/>
            <person name="Larimer J."/>
            <person name="McCowan C."/>
            <person name="Murphy C."/>
            <person name="Pearson M."/>
            <person name="Priest M."/>
            <person name="Roberts A."/>
            <person name="Saif S."/>
            <person name="Shea T."/>
            <person name="Sykes S."/>
            <person name="Wortman J."/>
            <person name="Nusbaum C."/>
            <person name="Birren B."/>
        </authorList>
    </citation>
    <scope>NUCLEOTIDE SEQUENCE</scope>
    <source>
        <strain evidence="4">CBS 10737</strain>
    </source>
</reference>
<feature type="region of interest" description="Disordered" evidence="2">
    <location>
        <begin position="84"/>
        <end position="140"/>
    </location>
</feature>
<evidence type="ECO:0000313" key="5">
    <source>
        <dbReference type="Proteomes" id="UP000094020"/>
    </source>
</evidence>
<organism evidence="3">
    <name type="scientific">Kwoniella pini CBS 10737</name>
    <dbReference type="NCBI Taxonomy" id="1296096"/>
    <lineage>
        <taxon>Eukaryota</taxon>
        <taxon>Fungi</taxon>
        <taxon>Dikarya</taxon>
        <taxon>Basidiomycota</taxon>
        <taxon>Agaricomycotina</taxon>
        <taxon>Tremellomycetes</taxon>
        <taxon>Tremellales</taxon>
        <taxon>Cryptococcaceae</taxon>
        <taxon>Kwoniella</taxon>
    </lineage>
</organism>
<feature type="region of interest" description="Disordered" evidence="2">
    <location>
        <begin position="539"/>
        <end position="558"/>
    </location>
</feature>
<feature type="compositionally biased region" description="Basic and acidic residues" evidence="2">
    <location>
        <begin position="438"/>
        <end position="448"/>
    </location>
</feature>
<proteinExistence type="predicted"/>
<accession>A0A1B9HWL1</accession>
<evidence type="ECO:0000313" key="4">
    <source>
        <dbReference type="EMBL" id="WWC67552.1"/>
    </source>
</evidence>